<evidence type="ECO:0000313" key="2">
    <source>
        <dbReference type="Proteomes" id="UP001171687"/>
    </source>
</evidence>
<proteinExistence type="predicted"/>
<sequence>MIDMIELIYLHLMKSDMISEQCKGRIKFYDYPETGDTSAPYILISPIGAPLPGEFASNKELTTDYVFQIDVRGSDRKQVKALQEEIKRMMELIDFHVIGGTDQYDSDIKIFLDGRRYQGQPYTDEALKHIDKDIAHTE</sequence>
<protein>
    <recommendedName>
        <fullName evidence="3">Phage protein</fullName>
    </recommendedName>
</protein>
<dbReference type="EMBL" id="JAUHQC010000005">
    <property type="protein sequence ID" value="MDN4532186.1"/>
    <property type="molecule type" value="Genomic_DNA"/>
</dbReference>
<evidence type="ECO:0000313" key="1">
    <source>
        <dbReference type="EMBL" id="MDN4532186.1"/>
    </source>
</evidence>
<comment type="caution">
    <text evidence="1">The sequence shown here is derived from an EMBL/GenBank/DDBJ whole genome shotgun (WGS) entry which is preliminary data.</text>
</comment>
<dbReference type="Proteomes" id="UP001171687">
    <property type="component" value="Unassembled WGS sequence"/>
</dbReference>
<name>A0AAW7M809_9STAP</name>
<accession>A0AAW7M809</accession>
<evidence type="ECO:0008006" key="3">
    <source>
        <dbReference type="Google" id="ProtNLM"/>
    </source>
</evidence>
<dbReference type="RefSeq" id="WP_203071902.1">
    <property type="nucleotide sequence ID" value="NZ_JAQPQT010000009.1"/>
</dbReference>
<gene>
    <name evidence="1" type="ORF">QYH67_01115</name>
</gene>
<dbReference type="AlphaFoldDB" id="A0AAW7M809"/>
<reference evidence="1" key="1">
    <citation type="submission" date="2023-07" db="EMBL/GenBank/DDBJ databases">
        <title>Evaluation of the beneficial properties of pineapple isolates.</title>
        <authorList>
            <person name="Adefiranye O."/>
        </authorList>
    </citation>
    <scope>NUCLEOTIDE SEQUENCE</scope>
    <source>
        <strain evidence="1">PAPLE_T1</strain>
    </source>
</reference>
<organism evidence="1 2">
    <name type="scientific">Staphylococcus auricularis</name>
    <dbReference type="NCBI Taxonomy" id="29379"/>
    <lineage>
        <taxon>Bacteria</taxon>
        <taxon>Bacillati</taxon>
        <taxon>Bacillota</taxon>
        <taxon>Bacilli</taxon>
        <taxon>Bacillales</taxon>
        <taxon>Staphylococcaceae</taxon>
        <taxon>Staphylococcus</taxon>
    </lineage>
</organism>